<dbReference type="Proteomes" id="UP001499884">
    <property type="component" value="Unassembled WGS sequence"/>
</dbReference>
<evidence type="ECO:0000313" key="2">
    <source>
        <dbReference type="EMBL" id="GAA3727198.1"/>
    </source>
</evidence>
<feature type="region of interest" description="Disordered" evidence="1">
    <location>
        <begin position="30"/>
        <end position="136"/>
    </location>
</feature>
<evidence type="ECO:0008006" key="4">
    <source>
        <dbReference type="Google" id="ProtNLM"/>
    </source>
</evidence>
<comment type="caution">
    <text evidence="2">The sequence shown here is derived from an EMBL/GenBank/DDBJ whole genome shotgun (WGS) entry which is preliminary data.</text>
</comment>
<evidence type="ECO:0000313" key="3">
    <source>
        <dbReference type="Proteomes" id="UP001499884"/>
    </source>
</evidence>
<name>A0ABP7F311_9ACTN</name>
<reference evidence="3" key="1">
    <citation type="journal article" date="2019" name="Int. J. Syst. Evol. Microbiol.">
        <title>The Global Catalogue of Microorganisms (GCM) 10K type strain sequencing project: providing services to taxonomists for standard genome sequencing and annotation.</title>
        <authorList>
            <consortium name="The Broad Institute Genomics Platform"/>
            <consortium name="The Broad Institute Genome Sequencing Center for Infectious Disease"/>
            <person name="Wu L."/>
            <person name="Ma J."/>
        </authorList>
    </citation>
    <scope>NUCLEOTIDE SEQUENCE [LARGE SCALE GENOMIC DNA]</scope>
    <source>
        <strain evidence="3">JCM 30846</strain>
    </source>
</reference>
<evidence type="ECO:0000256" key="1">
    <source>
        <dbReference type="SAM" id="MobiDB-lite"/>
    </source>
</evidence>
<protein>
    <recommendedName>
        <fullName evidence="4">DUF3072 domain-containing protein</fullName>
    </recommendedName>
</protein>
<sequence length="136" mass="14909">MPPRRPLRGRHEHPRRPRALLLYLPHPRAQAARHLNRSGRRWATPLVTPAGRSTNPRPGRFPAVAARGGTPPTATKGPAMPPNPDPDEDESDPELAAVVRLAWANGLSKDEDLPPATREEAARIAGEAADELKRNR</sequence>
<proteinExistence type="predicted"/>
<feature type="compositionally biased region" description="Basic and acidic residues" evidence="1">
    <location>
        <begin position="108"/>
        <end position="122"/>
    </location>
</feature>
<dbReference type="EMBL" id="BAABEP010000014">
    <property type="protein sequence ID" value="GAA3727198.1"/>
    <property type="molecule type" value="Genomic_DNA"/>
</dbReference>
<accession>A0ABP7F311</accession>
<organism evidence="2 3">
    <name type="scientific">Streptomyces tremellae</name>
    <dbReference type="NCBI Taxonomy" id="1124239"/>
    <lineage>
        <taxon>Bacteria</taxon>
        <taxon>Bacillati</taxon>
        <taxon>Actinomycetota</taxon>
        <taxon>Actinomycetes</taxon>
        <taxon>Kitasatosporales</taxon>
        <taxon>Streptomycetaceae</taxon>
        <taxon>Streptomyces</taxon>
    </lineage>
</organism>
<keyword evidence="3" id="KW-1185">Reference proteome</keyword>
<gene>
    <name evidence="2" type="ORF">GCM10023082_26470</name>
</gene>